<proteinExistence type="predicted"/>
<dbReference type="GO" id="GO:0016787">
    <property type="term" value="F:hydrolase activity"/>
    <property type="evidence" value="ECO:0007669"/>
    <property type="project" value="UniProtKB-KW"/>
</dbReference>
<dbReference type="Proteomes" id="UP001596250">
    <property type="component" value="Unassembled WGS sequence"/>
</dbReference>
<dbReference type="InterPro" id="IPR049492">
    <property type="entry name" value="BD-FAE-like_dom"/>
</dbReference>
<keyword evidence="1 3" id="KW-0378">Hydrolase</keyword>
<protein>
    <submittedName>
        <fullName evidence="3">Alpha/beta hydrolase</fullName>
    </submittedName>
</protein>
<dbReference type="InterPro" id="IPR050300">
    <property type="entry name" value="GDXG_lipolytic_enzyme"/>
</dbReference>
<dbReference type="SUPFAM" id="SSF53474">
    <property type="entry name" value="alpha/beta-Hydrolases"/>
    <property type="match status" value="1"/>
</dbReference>
<dbReference type="RefSeq" id="WP_379896755.1">
    <property type="nucleotide sequence ID" value="NZ_CBCSCT010000002.1"/>
</dbReference>
<dbReference type="InterPro" id="IPR029058">
    <property type="entry name" value="AB_hydrolase_fold"/>
</dbReference>
<organism evidence="3 4">
    <name type="scientific">Marinicrinis lubricantis</name>
    <dbReference type="NCBI Taxonomy" id="2086470"/>
    <lineage>
        <taxon>Bacteria</taxon>
        <taxon>Bacillati</taxon>
        <taxon>Bacillota</taxon>
        <taxon>Bacilli</taxon>
        <taxon>Bacillales</taxon>
        <taxon>Paenibacillaceae</taxon>
    </lineage>
</organism>
<sequence length="266" mass="29303">MTYLLWPEGAPHAMGTESEDQPYLEPYLIEAGEKETPCVIVFPGGGYQYRADHEGAPIAQWLNSLGISAFVLHYRVKPYSYPVPLIDAQRAIRYVRTHAQEWQIDPNRIGILGFSAGGHLAASAGVHFDFGVQDAPDPVDRISSRPDLMVLCYPVITFAKPYTHDGSMHNQLGPEPDKALIEKLSCERQVKAGTSPAFLWHTAEDGAVPVENSLMMASALSKHQVPFELHVFPHGGHGMGMAEKDEAVSQWTRLCGVWLAKQGWGA</sequence>
<evidence type="ECO:0000313" key="3">
    <source>
        <dbReference type="EMBL" id="MFC5989183.1"/>
    </source>
</evidence>
<accession>A0ABW1IVW3</accession>
<evidence type="ECO:0000259" key="2">
    <source>
        <dbReference type="Pfam" id="PF20434"/>
    </source>
</evidence>
<dbReference type="PANTHER" id="PTHR48081">
    <property type="entry name" value="AB HYDROLASE SUPERFAMILY PROTEIN C4A8.06C"/>
    <property type="match status" value="1"/>
</dbReference>
<reference evidence="4" key="1">
    <citation type="journal article" date="2019" name="Int. J. Syst. Evol. Microbiol.">
        <title>The Global Catalogue of Microorganisms (GCM) 10K type strain sequencing project: providing services to taxonomists for standard genome sequencing and annotation.</title>
        <authorList>
            <consortium name="The Broad Institute Genomics Platform"/>
            <consortium name="The Broad Institute Genome Sequencing Center for Infectious Disease"/>
            <person name="Wu L."/>
            <person name="Ma J."/>
        </authorList>
    </citation>
    <scope>NUCLEOTIDE SEQUENCE [LARGE SCALE GENOMIC DNA]</scope>
    <source>
        <strain evidence="4">CCM 8749</strain>
    </source>
</reference>
<dbReference type="PANTHER" id="PTHR48081:SF6">
    <property type="entry name" value="PEPTIDASE S9 PROLYL OLIGOPEPTIDASE CATALYTIC DOMAIN-CONTAINING PROTEIN"/>
    <property type="match status" value="1"/>
</dbReference>
<dbReference type="Gene3D" id="3.40.50.1820">
    <property type="entry name" value="alpha/beta hydrolase"/>
    <property type="match status" value="1"/>
</dbReference>
<feature type="domain" description="BD-FAE-like" evidence="2">
    <location>
        <begin position="27"/>
        <end position="220"/>
    </location>
</feature>
<name>A0ABW1IVW3_9BACL</name>
<dbReference type="EMBL" id="JBHSQV010000187">
    <property type="protein sequence ID" value="MFC5989183.1"/>
    <property type="molecule type" value="Genomic_DNA"/>
</dbReference>
<keyword evidence="4" id="KW-1185">Reference proteome</keyword>
<evidence type="ECO:0000313" key="4">
    <source>
        <dbReference type="Proteomes" id="UP001596250"/>
    </source>
</evidence>
<dbReference type="Pfam" id="PF20434">
    <property type="entry name" value="BD-FAE"/>
    <property type="match status" value="1"/>
</dbReference>
<gene>
    <name evidence="3" type="ORF">ACFPXP_22485</name>
</gene>
<comment type="caution">
    <text evidence="3">The sequence shown here is derived from an EMBL/GenBank/DDBJ whole genome shotgun (WGS) entry which is preliminary data.</text>
</comment>
<evidence type="ECO:0000256" key="1">
    <source>
        <dbReference type="ARBA" id="ARBA00022801"/>
    </source>
</evidence>